<sequence length="251" mass="28247">MSIIHSFDECMESIINPKEVIERIEGFPKVVIATFSHKVMDVFSKLEDVVQVGVTRSVNGDIIIYKMNYKGKDIGFYMTPVGGSFATGTLEEIIAMGAEKVIVYGSCGSLDKNITAGHLIVPTDAYRDEGVSYHYMKPSDYVTIEKADKLASILNDLKIPYVKGKIWTTDAIYRETIGNMQKRKAEGCIAVDMECASLAAMCKFRGVEFFQFLYSADNLDSEKWEKRILGNLDLSERERYMMIAFEISSNI</sequence>
<organism evidence="5 6">
    <name type="scientific">Clostridium sulfidigenes</name>
    <dbReference type="NCBI Taxonomy" id="318464"/>
    <lineage>
        <taxon>Bacteria</taxon>
        <taxon>Bacillati</taxon>
        <taxon>Bacillota</taxon>
        <taxon>Clostridia</taxon>
        <taxon>Eubacteriales</taxon>
        <taxon>Clostridiaceae</taxon>
        <taxon>Clostridium</taxon>
    </lineage>
</organism>
<dbReference type="AlphaFoldDB" id="A0A084JH93"/>
<name>A0A084JH93_9CLOT</name>
<dbReference type="EMBL" id="JPMD01000003">
    <property type="protein sequence ID" value="KEZ88327.1"/>
    <property type="molecule type" value="Genomic_DNA"/>
</dbReference>
<evidence type="ECO:0000313" key="6">
    <source>
        <dbReference type="Proteomes" id="UP000028542"/>
    </source>
</evidence>
<dbReference type="Gene3D" id="3.40.50.1580">
    <property type="entry name" value="Nucleoside phosphorylase domain"/>
    <property type="match status" value="1"/>
</dbReference>
<reference evidence="5 6" key="1">
    <citation type="submission" date="2014-07" db="EMBL/GenBank/DDBJ databases">
        <title>Draft genome of Clostridium sulfidigenes 113A isolated from sediments associated with methane hydrate from Krishna Godavari basin.</title>
        <authorList>
            <person name="Honkalas V.S."/>
            <person name="Dabir A.P."/>
            <person name="Arora P."/>
            <person name="Dhakephalkar P.K."/>
        </authorList>
    </citation>
    <scope>NUCLEOTIDE SEQUENCE [LARGE SCALE GENOMIC DNA]</scope>
    <source>
        <strain evidence="5 6">113A</strain>
    </source>
</reference>
<dbReference type="InterPro" id="IPR000845">
    <property type="entry name" value="Nucleoside_phosphorylase_d"/>
</dbReference>
<dbReference type="PANTHER" id="PTHR43691">
    <property type="entry name" value="URIDINE PHOSPHORYLASE"/>
    <property type="match status" value="1"/>
</dbReference>
<gene>
    <name evidence="5" type="ORF">IO99_02645</name>
</gene>
<dbReference type="Proteomes" id="UP000028542">
    <property type="component" value="Unassembled WGS sequence"/>
</dbReference>
<dbReference type="GO" id="GO:0004850">
    <property type="term" value="F:uridine phosphorylase activity"/>
    <property type="evidence" value="ECO:0007669"/>
    <property type="project" value="UniProtKB-EC"/>
</dbReference>
<dbReference type="SUPFAM" id="SSF53167">
    <property type="entry name" value="Purine and uridine phosphorylases"/>
    <property type="match status" value="1"/>
</dbReference>
<dbReference type="RefSeq" id="WP_035129824.1">
    <property type="nucleotide sequence ID" value="NZ_JPMD01000003.1"/>
</dbReference>
<evidence type="ECO:0000256" key="1">
    <source>
        <dbReference type="ARBA" id="ARBA00011888"/>
    </source>
</evidence>
<comment type="catalytic activity">
    <reaction evidence="3">
        <text>uridine + phosphate = alpha-D-ribose 1-phosphate + uracil</text>
        <dbReference type="Rhea" id="RHEA:24388"/>
        <dbReference type="ChEBI" id="CHEBI:16704"/>
        <dbReference type="ChEBI" id="CHEBI:17568"/>
        <dbReference type="ChEBI" id="CHEBI:43474"/>
        <dbReference type="ChEBI" id="CHEBI:57720"/>
        <dbReference type="EC" id="2.4.2.3"/>
    </reaction>
</comment>
<proteinExistence type="predicted"/>
<dbReference type="EC" id="2.4.2.3" evidence="1"/>
<evidence type="ECO:0000256" key="2">
    <source>
        <dbReference type="ARBA" id="ARBA00021980"/>
    </source>
</evidence>
<accession>A0A084JH93</accession>
<comment type="caution">
    <text evidence="5">The sequence shown here is derived from an EMBL/GenBank/DDBJ whole genome shotgun (WGS) entry which is preliminary data.</text>
</comment>
<protein>
    <recommendedName>
        <fullName evidence="2">Uridine phosphorylase</fullName>
        <ecNumber evidence="1">2.4.2.3</ecNumber>
    </recommendedName>
</protein>
<keyword evidence="6" id="KW-1185">Reference proteome</keyword>
<feature type="domain" description="Nucleoside phosphorylase" evidence="4">
    <location>
        <begin position="31"/>
        <end position="221"/>
    </location>
</feature>
<dbReference type="InterPro" id="IPR035994">
    <property type="entry name" value="Nucleoside_phosphorylase_sf"/>
</dbReference>
<dbReference type="eggNOG" id="COG2820">
    <property type="taxonomic scope" value="Bacteria"/>
</dbReference>
<evidence type="ECO:0000313" key="5">
    <source>
        <dbReference type="EMBL" id="KEZ88327.1"/>
    </source>
</evidence>
<dbReference type="STRING" id="318464.IO99_02645"/>
<dbReference type="PANTHER" id="PTHR43691:SF11">
    <property type="entry name" value="FI09636P-RELATED"/>
    <property type="match status" value="1"/>
</dbReference>
<dbReference type="GO" id="GO:0004731">
    <property type="term" value="F:purine-nucleoside phosphorylase activity"/>
    <property type="evidence" value="ECO:0007669"/>
    <property type="project" value="TreeGrafter"/>
</dbReference>
<evidence type="ECO:0000256" key="3">
    <source>
        <dbReference type="ARBA" id="ARBA00048447"/>
    </source>
</evidence>
<dbReference type="Pfam" id="PF01048">
    <property type="entry name" value="PNP_UDP_1"/>
    <property type="match status" value="1"/>
</dbReference>
<dbReference type="CDD" id="cd09007">
    <property type="entry name" value="NP-I_spr0068"/>
    <property type="match status" value="1"/>
</dbReference>
<evidence type="ECO:0000259" key="4">
    <source>
        <dbReference type="Pfam" id="PF01048"/>
    </source>
</evidence>
<dbReference type="GO" id="GO:0006152">
    <property type="term" value="P:purine nucleoside catabolic process"/>
    <property type="evidence" value="ECO:0007669"/>
    <property type="project" value="TreeGrafter"/>
</dbReference>
<dbReference type="GO" id="GO:0005829">
    <property type="term" value="C:cytosol"/>
    <property type="evidence" value="ECO:0007669"/>
    <property type="project" value="TreeGrafter"/>
</dbReference>